<dbReference type="PANTHER" id="PTHR38790">
    <property type="entry name" value="2EXR DOMAIN-CONTAINING PROTEIN-RELATED"/>
    <property type="match status" value="1"/>
</dbReference>
<accession>A0A6A5XS87</accession>
<keyword evidence="3" id="KW-1185">Reference proteome</keyword>
<dbReference type="Pfam" id="PF24864">
    <property type="entry name" value="DUF7730"/>
    <property type="match status" value="2"/>
</dbReference>
<gene>
    <name evidence="2" type="ORF">BU24DRAFT_421861</name>
</gene>
<evidence type="ECO:0000259" key="1">
    <source>
        <dbReference type="Pfam" id="PF24864"/>
    </source>
</evidence>
<dbReference type="OrthoDB" id="4757095at2759"/>
<dbReference type="EMBL" id="ML978069">
    <property type="protein sequence ID" value="KAF2015560.1"/>
    <property type="molecule type" value="Genomic_DNA"/>
</dbReference>
<evidence type="ECO:0000313" key="2">
    <source>
        <dbReference type="EMBL" id="KAF2015560.1"/>
    </source>
</evidence>
<dbReference type="PANTHER" id="PTHR38790:SF9">
    <property type="entry name" value="F-BOX DOMAIN-CONTAINING PROTEIN"/>
    <property type="match status" value="1"/>
</dbReference>
<evidence type="ECO:0000313" key="3">
    <source>
        <dbReference type="Proteomes" id="UP000799778"/>
    </source>
</evidence>
<feature type="domain" description="DUF7730" evidence="1">
    <location>
        <begin position="86"/>
        <end position="118"/>
    </location>
</feature>
<protein>
    <recommendedName>
        <fullName evidence="1">DUF7730 domain-containing protein</fullName>
    </recommendedName>
</protein>
<name>A0A6A5XS87_9PLEO</name>
<proteinExistence type="predicted"/>
<dbReference type="AlphaFoldDB" id="A0A6A5XS87"/>
<dbReference type="GeneID" id="54285226"/>
<sequence length="339" mass="38346">MIALWQATSRLPSAALDYIKDYLQTNQELEQTDIVNFSHASRCTPAAALPATRKRALSMTVHPKTTSMWSKVISLSGTTTQRTIRQENSLLLTKLPPELRNMIYQNVLGDRVLHIIPSLVPSRSRQRSQKSPPASRFDYATCKWPKHVNAEVGLVGQRLHSACAIWIGRNGELYFNVPQSIWKGEKELDTSFLRWWNEKNRLLALLRTCRLIYSEAVHILYATNTFDFLSLRTFVEFPRTILPSRTQSIRTVNLRIAFTTATGPITGWSEACATLKLLKRLRRAVFILDGPNVTVNEAEAILGDVHKLNLDTKVLSVSVRWVEQGSWTGISESIKSISS</sequence>
<dbReference type="RefSeq" id="XP_033383899.1">
    <property type="nucleotide sequence ID" value="XM_033527829.1"/>
</dbReference>
<organism evidence="2 3">
    <name type="scientific">Aaosphaeria arxii CBS 175.79</name>
    <dbReference type="NCBI Taxonomy" id="1450172"/>
    <lineage>
        <taxon>Eukaryota</taxon>
        <taxon>Fungi</taxon>
        <taxon>Dikarya</taxon>
        <taxon>Ascomycota</taxon>
        <taxon>Pezizomycotina</taxon>
        <taxon>Dothideomycetes</taxon>
        <taxon>Pleosporomycetidae</taxon>
        <taxon>Pleosporales</taxon>
        <taxon>Pleosporales incertae sedis</taxon>
        <taxon>Aaosphaeria</taxon>
    </lineage>
</organism>
<reference evidence="2" key="1">
    <citation type="journal article" date="2020" name="Stud. Mycol.">
        <title>101 Dothideomycetes genomes: a test case for predicting lifestyles and emergence of pathogens.</title>
        <authorList>
            <person name="Haridas S."/>
            <person name="Albert R."/>
            <person name="Binder M."/>
            <person name="Bloem J."/>
            <person name="Labutti K."/>
            <person name="Salamov A."/>
            <person name="Andreopoulos B."/>
            <person name="Baker S."/>
            <person name="Barry K."/>
            <person name="Bills G."/>
            <person name="Bluhm B."/>
            <person name="Cannon C."/>
            <person name="Castanera R."/>
            <person name="Culley D."/>
            <person name="Daum C."/>
            <person name="Ezra D."/>
            <person name="Gonzalez J."/>
            <person name="Henrissat B."/>
            <person name="Kuo A."/>
            <person name="Liang C."/>
            <person name="Lipzen A."/>
            <person name="Lutzoni F."/>
            <person name="Magnuson J."/>
            <person name="Mondo S."/>
            <person name="Nolan M."/>
            <person name="Ohm R."/>
            <person name="Pangilinan J."/>
            <person name="Park H.-J."/>
            <person name="Ramirez L."/>
            <person name="Alfaro M."/>
            <person name="Sun H."/>
            <person name="Tritt A."/>
            <person name="Yoshinaga Y."/>
            <person name="Zwiers L.-H."/>
            <person name="Turgeon B."/>
            <person name="Goodwin S."/>
            <person name="Spatafora J."/>
            <person name="Crous P."/>
            <person name="Grigoriev I."/>
        </authorList>
    </citation>
    <scope>NUCLEOTIDE SEQUENCE</scope>
    <source>
        <strain evidence="2">CBS 175.79</strain>
    </source>
</reference>
<feature type="domain" description="DUF7730" evidence="1">
    <location>
        <begin position="199"/>
        <end position="261"/>
    </location>
</feature>
<dbReference type="InterPro" id="IPR056632">
    <property type="entry name" value="DUF7730"/>
</dbReference>
<dbReference type="Proteomes" id="UP000799778">
    <property type="component" value="Unassembled WGS sequence"/>
</dbReference>